<keyword evidence="1" id="KW-0175">Coiled coil</keyword>
<accession>A0A9C6XD41</accession>
<feature type="coiled-coil region" evidence="1">
    <location>
        <begin position="12"/>
        <end position="39"/>
    </location>
</feature>
<dbReference type="InterPro" id="IPR012677">
    <property type="entry name" value="Nucleotide-bd_a/b_plait_sf"/>
</dbReference>
<evidence type="ECO:0000313" key="2">
    <source>
        <dbReference type="Proteomes" id="UP000504606"/>
    </source>
</evidence>
<dbReference type="GeneID" id="113212189"/>
<sequence>MACTSPTCLAKIMELRANLQESQQQCELAKIQRDHAINELAKYKPLMNVAAPHAIMPVTAKSDQTCCIYVSNIHQYVTVEHLFKLFDLYADINAITLRDDHAHIELTSTVDAERGMK</sequence>
<dbReference type="GO" id="GO:0003676">
    <property type="term" value="F:nucleic acid binding"/>
    <property type="evidence" value="ECO:0007669"/>
    <property type="project" value="InterPro"/>
</dbReference>
<gene>
    <name evidence="3" type="primary">LOC113212189</name>
</gene>
<dbReference type="RefSeq" id="XP_052133052.1">
    <property type="nucleotide sequence ID" value="XM_052277092.1"/>
</dbReference>
<dbReference type="CDD" id="cd00590">
    <property type="entry name" value="RRM_SF"/>
    <property type="match status" value="1"/>
</dbReference>
<dbReference type="SUPFAM" id="SSF54928">
    <property type="entry name" value="RNA-binding domain, RBD"/>
    <property type="match status" value="1"/>
</dbReference>
<organism evidence="2 3">
    <name type="scientific">Frankliniella occidentalis</name>
    <name type="common">Western flower thrips</name>
    <name type="synonym">Euthrips occidentalis</name>
    <dbReference type="NCBI Taxonomy" id="133901"/>
    <lineage>
        <taxon>Eukaryota</taxon>
        <taxon>Metazoa</taxon>
        <taxon>Ecdysozoa</taxon>
        <taxon>Arthropoda</taxon>
        <taxon>Hexapoda</taxon>
        <taxon>Insecta</taxon>
        <taxon>Pterygota</taxon>
        <taxon>Neoptera</taxon>
        <taxon>Paraneoptera</taxon>
        <taxon>Thysanoptera</taxon>
        <taxon>Terebrantia</taxon>
        <taxon>Thripoidea</taxon>
        <taxon>Thripidae</taxon>
        <taxon>Frankliniella</taxon>
    </lineage>
</organism>
<dbReference type="Gene3D" id="3.30.70.330">
    <property type="match status" value="1"/>
</dbReference>
<dbReference type="AlphaFoldDB" id="A0A9C6XD41"/>
<protein>
    <submittedName>
        <fullName evidence="3">Uncharacterized protein LOC113212189</fullName>
    </submittedName>
</protein>
<evidence type="ECO:0000313" key="3">
    <source>
        <dbReference type="RefSeq" id="XP_052133052.1"/>
    </source>
</evidence>
<keyword evidence="2" id="KW-1185">Reference proteome</keyword>
<name>A0A9C6XD41_FRAOC</name>
<dbReference type="InterPro" id="IPR035979">
    <property type="entry name" value="RBD_domain_sf"/>
</dbReference>
<reference evidence="3" key="1">
    <citation type="submission" date="2025-08" db="UniProtKB">
        <authorList>
            <consortium name="RefSeq"/>
        </authorList>
    </citation>
    <scope>IDENTIFICATION</scope>
    <source>
        <tissue evidence="3">Whole organism</tissue>
    </source>
</reference>
<dbReference type="Proteomes" id="UP000504606">
    <property type="component" value="Unplaced"/>
</dbReference>
<dbReference type="KEGG" id="foc:113212189"/>
<proteinExistence type="predicted"/>
<evidence type="ECO:0000256" key="1">
    <source>
        <dbReference type="SAM" id="Coils"/>
    </source>
</evidence>